<gene>
    <name evidence="2" type="ORF">SAMN05421770_10593</name>
</gene>
<protein>
    <recommendedName>
        <fullName evidence="4">EF-hand domain-containing protein</fullName>
    </recommendedName>
</protein>
<keyword evidence="1" id="KW-0732">Signal</keyword>
<accession>A0A239KNS0</accession>
<dbReference type="RefSeq" id="WP_089409178.1">
    <property type="nucleotide sequence ID" value="NZ_FZOU01000005.1"/>
</dbReference>
<reference evidence="2 3" key="1">
    <citation type="submission" date="2017-06" db="EMBL/GenBank/DDBJ databases">
        <authorList>
            <person name="Kim H.J."/>
            <person name="Triplett B.A."/>
        </authorList>
    </citation>
    <scope>NUCLEOTIDE SEQUENCE [LARGE SCALE GENOMIC DNA]</scope>
    <source>
        <strain evidence="2 3">DSM 18704</strain>
    </source>
</reference>
<name>A0A239KNS0_9BACT</name>
<dbReference type="AlphaFoldDB" id="A0A239KNS0"/>
<sequence length="261" mass="28114">MRTPTAFLRSSVLALLLGACAVTSANALALSCPVHDAAFATKLPSGVEATATPHRLIVIGFMGGRVDAANAVHRELMVAQQLQKRYPQAVHAAVFANHDEKSALRAVLTQLDDDKDGCLSATEKTGARVVIYGHSWGASETVALARKLNDLGIPVLLTVQVDSVQKPNHQDGLIPPNVGEAINFYQTEGLLHGRTTIVAMNPKRTKILGNFQSSYKGQPVDCAGYPWFARTFMKAHIEIENDPTVWDKIEALIGTKVVEPA</sequence>
<dbReference type="InterPro" id="IPR029058">
    <property type="entry name" value="AB_hydrolase_fold"/>
</dbReference>
<evidence type="ECO:0000256" key="1">
    <source>
        <dbReference type="SAM" id="SignalP"/>
    </source>
</evidence>
<dbReference type="Proteomes" id="UP000198356">
    <property type="component" value="Unassembled WGS sequence"/>
</dbReference>
<proteinExistence type="predicted"/>
<evidence type="ECO:0008006" key="4">
    <source>
        <dbReference type="Google" id="ProtNLM"/>
    </source>
</evidence>
<evidence type="ECO:0000313" key="3">
    <source>
        <dbReference type="Proteomes" id="UP000198356"/>
    </source>
</evidence>
<dbReference type="EMBL" id="FZOU01000005">
    <property type="protein sequence ID" value="SNT19715.1"/>
    <property type="molecule type" value="Genomic_DNA"/>
</dbReference>
<feature type="chain" id="PRO_5013145120" description="EF-hand domain-containing protein" evidence="1">
    <location>
        <begin position="30"/>
        <end position="261"/>
    </location>
</feature>
<dbReference type="OrthoDB" id="5293296at2"/>
<feature type="signal peptide" evidence="1">
    <location>
        <begin position="1"/>
        <end position="29"/>
    </location>
</feature>
<dbReference type="SUPFAM" id="SSF53474">
    <property type="entry name" value="alpha/beta-Hydrolases"/>
    <property type="match status" value="1"/>
</dbReference>
<dbReference type="PROSITE" id="PS51257">
    <property type="entry name" value="PROKAR_LIPOPROTEIN"/>
    <property type="match status" value="1"/>
</dbReference>
<evidence type="ECO:0000313" key="2">
    <source>
        <dbReference type="EMBL" id="SNT19715.1"/>
    </source>
</evidence>
<keyword evidence="3" id="KW-1185">Reference proteome</keyword>
<organism evidence="2 3">
    <name type="scientific">Granulicella rosea</name>
    <dbReference type="NCBI Taxonomy" id="474952"/>
    <lineage>
        <taxon>Bacteria</taxon>
        <taxon>Pseudomonadati</taxon>
        <taxon>Acidobacteriota</taxon>
        <taxon>Terriglobia</taxon>
        <taxon>Terriglobales</taxon>
        <taxon>Acidobacteriaceae</taxon>
        <taxon>Granulicella</taxon>
    </lineage>
</organism>